<reference evidence="3" key="1">
    <citation type="submission" date="2022-01" db="EMBL/GenBank/DDBJ databases">
        <authorList>
            <person name="Braso-Vives M."/>
        </authorList>
    </citation>
    <scope>NUCLEOTIDE SEQUENCE</scope>
</reference>
<evidence type="ECO:0000313" key="3">
    <source>
        <dbReference type="EMBL" id="CAH1266325.1"/>
    </source>
</evidence>
<gene>
    <name evidence="3" type="primary">Hypp3339</name>
    <name evidence="3" type="ORF">BLAG_LOCUS19958</name>
</gene>
<protein>
    <submittedName>
        <fullName evidence="3">Hypp3339 protein</fullName>
    </submittedName>
</protein>
<feature type="region of interest" description="Disordered" evidence="1">
    <location>
        <begin position="153"/>
        <end position="175"/>
    </location>
</feature>
<accession>A0A8K0EX10</accession>
<keyword evidence="4" id="KW-1185">Reference proteome</keyword>
<feature type="signal peptide" evidence="2">
    <location>
        <begin position="1"/>
        <end position="29"/>
    </location>
</feature>
<feature type="compositionally biased region" description="Polar residues" evidence="1">
    <location>
        <begin position="160"/>
        <end position="175"/>
    </location>
</feature>
<proteinExistence type="predicted"/>
<name>A0A8K0EX10_BRALA</name>
<feature type="region of interest" description="Disordered" evidence="1">
    <location>
        <begin position="82"/>
        <end position="105"/>
    </location>
</feature>
<keyword evidence="2" id="KW-0732">Signal</keyword>
<feature type="chain" id="PRO_5035463620" evidence="2">
    <location>
        <begin position="30"/>
        <end position="175"/>
    </location>
</feature>
<evidence type="ECO:0000313" key="4">
    <source>
        <dbReference type="Proteomes" id="UP000838412"/>
    </source>
</evidence>
<dbReference type="OrthoDB" id="10033065at2759"/>
<dbReference type="Proteomes" id="UP000838412">
    <property type="component" value="Chromosome 5"/>
</dbReference>
<organism evidence="3 4">
    <name type="scientific">Branchiostoma lanceolatum</name>
    <name type="common">Common lancelet</name>
    <name type="synonym">Amphioxus lanceolatum</name>
    <dbReference type="NCBI Taxonomy" id="7740"/>
    <lineage>
        <taxon>Eukaryota</taxon>
        <taxon>Metazoa</taxon>
        <taxon>Chordata</taxon>
        <taxon>Cephalochordata</taxon>
        <taxon>Leptocardii</taxon>
        <taxon>Amphioxiformes</taxon>
        <taxon>Branchiostomatidae</taxon>
        <taxon>Branchiostoma</taxon>
    </lineage>
</organism>
<dbReference type="AlphaFoldDB" id="A0A8K0EX10"/>
<sequence>MSQMGALKTAAAVVCVSAILILLIEPTNAGSSFTTNPDIFDDGGDPSRRTLPPRADWEAAIADLVSRYRHLIVEILGDTSSGSSAAQERRSTAAPAATSETEMSQSKSLVQPVFSIISAPAATSETEMSRSQLRNVVNRYRQLILGFLRREEATDRAAQHNVSRSPTATGATEGK</sequence>
<evidence type="ECO:0000256" key="2">
    <source>
        <dbReference type="SAM" id="SignalP"/>
    </source>
</evidence>
<feature type="compositionally biased region" description="Low complexity" evidence="1">
    <location>
        <begin position="92"/>
        <end position="102"/>
    </location>
</feature>
<dbReference type="EMBL" id="OV696690">
    <property type="protein sequence ID" value="CAH1266325.1"/>
    <property type="molecule type" value="Genomic_DNA"/>
</dbReference>
<evidence type="ECO:0000256" key="1">
    <source>
        <dbReference type="SAM" id="MobiDB-lite"/>
    </source>
</evidence>